<dbReference type="CDD" id="cd09603">
    <property type="entry name" value="M1_APN_like"/>
    <property type="match status" value="1"/>
</dbReference>
<reference evidence="16 17" key="1">
    <citation type="submission" date="2021-01" db="EMBL/GenBank/DDBJ databases">
        <title>Whole genome shotgun sequence of Plantactinospora endophytica NBRC 110450.</title>
        <authorList>
            <person name="Komaki H."/>
            <person name="Tamura T."/>
        </authorList>
    </citation>
    <scope>NUCLEOTIDE SEQUENCE [LARGE SCALE GENOMIC DNA]</scope>
    <source>
        <strain evidence="16 17">NBRC 110450</strain>
    </source>
</reference>
<evidence type="ECO:0000259" key="14">
    <source>
        <dbReference type="Pfam" id="PF01433"/>
    </source>
</evidence>
<evidence type="ECO:0000259" key="15">
    <source>
        <dbReference type="Pfam" id="PF17900"/>
    </source>
</evidence>
<dbReference type="SUPFAM" id="SSF55486">
    <property type="entry name" value="Metalloproteases ('zincins'), catalytic domain"/>
    <property type="match status" value="1"/>
</dbReference>
<dbReference type="EC" id="3.4.11.2" evidence="4"/>
<dbReference type="InterPro" id="IPR001930">
    <property type="entry name" value="Peptidase_M1"/>
</dbReference>
<dbReference type="InterPro" id="IPR045357">
    <property type="entry name" value="Aminopeptidase_N-like_N"/>
</dbReference>
<dbReference type="InterPro" id="IPR014782">
    <property type="entry name" value="Peptidase_M1_dom"/>
</dbReference>
<evidence type="ECO:0000256" key="9">
    <source>
        <dbReference type="ARBA" id="ARBA00022833"/>
    </source>
</evidence>
<keyword evidence="9" id="KW-0862">Zinc</keyword>
<proteinExistence type="inferred from homology"/>
<dbReference type="PRINTS" id="PR00756">
    <property type="entry name" value="ALADIPTASE"/>
</dbReference>
<dbReference type="Pfam" id="PF17900">
    <property type="entry name" value="Peptidase_M1_N"/>
    <property type="match status" value="1"/>
</dbReference>
<evidence type="ECO:0000256" key="1">
    <source>
        <dbReference type="ARBA" id="ARBA00000098"/>
    </source>
</evidence>
<evidence type="ECO:0000313" key="17">
    <source>
        <dbReference type="Proteomes" id="UP000646749"/>
    </source>
</evidence>
<comment type="caution">
    <text evidence="16">The sequence shown here is derived from an EMBL/GenBank/DDBJ whole genome shotgun (WGS) entry which is preliminary data.</text>
</comment>
<dbReference type="InterPro" id="IPR050344">
    <property type="entry name" value="Peptidase_M1_aminopeptidases"/>
</dbReference>
<gene>
    <name evidence="16" type="ORF">Pen02_45110</name>
</gene>
<evidence type="ECO:0000256" key="10">
    <source>
        <dbReference type="ARBA" id="ARBA00023049"/>
    </source>
</evidence>
<evidence type="ECO:0000256" key="8">
    <source>
        <dbReference type="ARBA" id="ARBA00022801"/>
    </source>
</evidence>
<dbReference type="EMBL" id="BONW01000021">
    <property type="protein sequence ID" value="GIG89575.1"/>
    <property type="molecule type" value="Genomic_DNA"/>
</dbReference>
<evidence type="ECO:0000256" key="4">
    <source>
        <dbReference type="ARBA" id="ARBA00012564"/>
    </source>
</evidence>
<name>A0ABQ4E4E9_9ACTN</name>
<keyword evidence="7" id="KW-0479">Metal-binding</keyword>
<dbReference type="Gene3D" id="1.10.390.10">
    <property type="entry name" value="Neutral Protease Domain 2"/>
    <property type="match status" value="1"/>
</dbReference>
<dbReference type="SUPFAM" id="SSF63737">
    <property type="entry name" value="Leukotriene A4 hydrolase N-terminal domain"/>
    <property type="match status" value="1"/>
</dbReference>
<feature type="region of interest" description="Disordered" evidence="13">
    <location>
        <begin position="64"/>
        <end position="86"/>
    </location>
</feature>
<comment type="cofactor">
    <cofactor evidence="2">
        <name>Zn(2+)</name>
        <dbReference type="ChEBI" id="CHEBI:29105"/>
    </cofactor>
</comment>
<evidence type="ECO:0000256" key="13">
    <source>
        <dbReference type="SAM" id="MobiDB-lite"/>
    </source>
</evidence>
<dbReference type="Pfam" id="PF01433">
    <property type="entry name" value="Peptidase_M1"/>
    <property type="match status" value="1"/>
</dbReference>
<evidence type="ECO:0000256" key="7">
    <source>
        <dbReference type="ARBA" id="ARBA00022723"/>
    </source>
</evidence>
<evidence type="ECO:0000256" key="11">
    <source>
        <dbReference type="ARBA" id="ARBA00029811"/>
    </source>
</evidence>
<evidence type="ECO:0000256" key="12">
    <source>
        <dbReference type="ARBA" id="ARBA00031533"/>
    </source>
</evidence>
<dbReference type="InterPro" id="IPR027268">
    <property type="entry name" value="Peptidase_M4/M1_CTD_sf"/>
</dbReference>
<feature type="compositionally biased region" description="Low complexity" evidence="13">
    <location>
        <begin position="64"/>
        <end position="80"/>
    </location>
</feature>
<dbReference type="PANTHER" id="PTHR11533">
    <property type="entry name" value="PROTEASE M1 ZINC METALLOPROTEASE"/>
    <property type="match status" value="1"/>
</dbReference>
<dbReference type="Proteomes" id="UP000646749">
    <property type="component" value="Unassembled WGS sequence"/>
</dbReference>
<comment type="catalytic activity">
    <reaction evidence="1">
        <text>Release of an N-terminal amino acid, Xaa-|-Yaa- from a peptide, amide or arylamide. Xaa is preferably Ala, but may be most amino acids including Pro (slow action). When a terminal hydrophobic residue is followed by a prolyl residue, the two may be released as an intact Xaa-Pro dipeptide.</text>
        <dbReference type="EC" id="3.4.11.2"/>
    </reaction>
</comment>
<evidence type="ECO:0000256" key="5">
    <source>
        <dbReference type="ARBA" id="ARBA00015611"/>
    </source>
</evidence>
<evidence type="ECO:0000256" key="3">
    <source>
        <dbReference type="ARBA" id="ARBA00010136"/>
    </source>
</evidence>
<keyword evidence="8" id="KW-0378">Hydrolase</keyword>
<keyword evidence="6" id="KW-0645">Protease</keyword>
<evidence type="ECO:0000256" key="6">
    <source>
        <dbReference type="ARBA" id="ARBA00022670"/>
    </source>
</evidence>
<protein>
    <recommendedName>
        <fullName evidence="5">Aminopeptidase N</fullName>
        <ecNumber evidence="4">3.4.11.2</ecNumber>
    </recommendedName>
    <alternativeName>
        <fullName evidence="11">Alanine aminopeptidase</fullName>
    </alternativeName>
    <alternativeName>
        <fullName evidence="12">Lysyl aminopeptidase</fullName>
    </alternativeName>
</protein>
<comment type="similarity">
    <text evidence="3">Belongs to the peptidase M1 family.</text>
</comment>
<dbReference type="Gene3D" id="2.60.40.1730">
    <property type="entry name" value="tricorn interacting facor f3 domain"/>
    <property type="match status" value="1"/>
</dbReference>
<dbReference type="PANTHER" id="PTHR11533:SF297">
    <property type="entry name" value="AMINOPEPTIDASE N"/>
    <property type="match status" value="1"/>
</dbReference>
<accession>A0ABQ4E4E9</accession>
<evidence type="ECO:0000313" key="16">
    <source>
        <dbReference type="EMBL" id="GIG89575.1"/>
    </source>
</evidence>
<keyword evidence="10" id="KW-0482">Metalloprotease</keyword>
<feature type="domain" description="Aminopeptidase N-like N-terminal" evidence="15">
    <location>
        <begin position="107"/>
        <end position="277"/>
    </location>
</feature>
<organism evidence="16 17">
    <name type="scientific">Plantactinospora endophytica</name>
    <dbReference type="NCBI Taxonomy" id="673535"/>
    <lineage>
        <taxon>Bacteria</taxon>
        <taxon>Bacillati</taxon>
        <taxon>Actinomycetota</taxon>
        <taxon>Actinomycetes</taxon>
        <taxon>Micromonosporales</taxon>
        <taxon>Micromonosporaceae</taxon>
        <taxon>Plantactinospora</taxon>
    </lineage>
</organism>
<keyword evidence="17" id="KW-1185">Reference proteome</keyword>
<evidence type="ECO:0000256" key="2">
    <source>
        <dbReference type="ARBA" id="ARBA00001947"/>
    </source>
</evidence>
<sequence length="523" mass="55788">MASDVAVGNHVASDVAIGNHVASDVAIGTSGGMVGMTTRRRQYRIVLGMVVVGTLGLTGCQDGAGKPAATAGPTPSATPSRDFQPGADGVGDAYFPKYGNAGYDVDRYDVKVRYDPKTDQLTGTTTVSASATADLARFNLDLAGLTVRSVTVDGTPATHTRQGNELVVTPGAGLPTGTRFSAVIGYDGKPAPLRNKDLGDGGFLHTSDGAIALGQPESASTWFPVNDHPVDKATYSFEIAVPTGLVAISNGTPGGSTADAGWTTWKWSESTPMASYLSTLVIGKYRVKTGTHKGRPVYTAVAESVRRGAADTAMASTTKVADYLETVFGPYPVEAYGGVVIADDRIRYALETQSRPVYASVFFGPNARNQVVAHEMAHQWFGNSVALKSWQDIWLNEGFATYAEWLWAEHSGGQRAQQAFDLRYQQMEQSVWKLPPGKPGAKNIFSESVYQRGGMTLHALRVTVGDAPFFKILQTWAAEKKDANASTDEFVALAERISGQQLDALFDAWLYGTKRPAQPKRAG</sequence>
<dbReference type="InterPro" id="IPR042097">
    <property type="entry name" value="Aminopeptidase_N-like_N_sf"/>
</dbReference>
<feature type="domain" description="Peptidase M1 membrane alanine aminopeptidase" evidence="14">
    <location>
        <begin position="368"/>
        <end position="509"/>
    </location>
</feature>